<dbReference type="SUPFAM" id="SSF53807">
    <property type="entry name" value="Helical backbone' metal receptor"/>
    <property type="match status" value="1"/>
</dbReference>
<evidence type="ECO:0000313" key="2">
    <source>
        <dbReference type="EMBL" id="GIF22521.1"/>
    </source>
</evidence>
<gene>
    <name evidence="2" type="ORF">Ate02nite_52510</name>
</gene>
<name>A0A919TU82_9ACTN</name>
<dbReference type="Pfam" id="PF01497">
    <property type="entry name" value="Peripla_BP_2"/>
    <property type="match status" value="1"/>
</dbReference>
<dbReference type="PANTHER" id="PTHR42860:SF1">
    <property type="entry name" value="VITAMIN B12-BINDING PROTEIN"/>
    <property type="match status" value="1"/>
</dbReference>
<dbReference type="AlphaFoldDB" id="A0A919TU82"/>
<dbReference type="Gene3D" id="3.40.50.1980">
    <property type="entry name" value="Nitrogenase molybdenum iron protein domain"/>
    <property type="match status" value="2"/>
</dbReference>
<accession>A0A919TU82</accession>
<evidence type="ECO:0000313" key="3">
    <source>
        <dbReference type="Proteomes" id="UP000623608"/>
    </source>
</evidence>
<dbReference type="Proteomes" id="UP000623608">
    <property type="component" value="Unassembled WGS sequence"/>
</dbReference>
<dbReference type="PROSITE" id="PS50983">
    <property type="entry name" value="FE_B12_PBP"/>
    <property type="match status" value="1"/>
</dbReference>
<dbReference type="RefSeq" id="WP_203810059.1">
    <property type="nucleotide sequence ID" value="NZ_BOMY01000034.1"/>
</dbReference>
<dbReference type="InterPro" id="IPR002491">
    <property type="entry name" value="ABC_transptr_periplasmic_BD"/>
</dbReference>
<feature type="domain" description="Fe/B12 periplasmic-binding" evidence="1">
    <location>
        <begin position="2"/>
        <end position="281"/>
    </location>
</feature>
<sequence>MRLVSLLPSATEIVYALGLGDDLVGVTFECDEPPAARTEKTVVVGGRDTRDMSPAAIDAYVKQQMAAGADLYTLHAGALAALAPDLILTQDLCRVCALPSDHVDEALDHLGCRADVLSLDPYSLDEVFDTFLRVGAAAGVPERASSLVTALRRRLAAVASAVAGRPRPRVALVEWVDPPFTAGHWVPDLVTAAGGDPVAARAGARSVQISYADLAAANPDIVVVTPCGFHLSGAASQAATVVPHFPNAQVWAIDGDALIVRPGPRLVAGVEALAAIFHPDAVPAPPPTAIARIA</sequence>
<evidence type="ECO:0000259" key="1">
    <source>
        <dbReference type="PROSITE" id="PS50983"/>
    </source>
</evidence>
<dbReference type="PANTHER" id="PTHR42860">
    <property type="entry name" value="VITAMIN B12-BINDING PROTEIN"/>
    <property type="match status" value="1"/>
</dbReference>
<dbReference type="InterPro" id="IPR051030">
    <property type="entry name" value="Vitamin_B12-ABC_binding"/>
</dbReference>
<keyword evidence="3" id="KW-1185">Reference proteome</keyword>
<proteinExistence type="predicted"/>
<organism evidence="2 3">
    <name type="scientific">Paractinoplanes tereljensis</name>
    <dbReference type="NCBI Taxonomy" id="571912"/>
    <lineage>
        <taxon>Bacteria</taxon>
        <taxon>Bacillati</taxon>
        <taxon>Actinomycetota</taxon>
        <taxon>Actinomycetes</taxon>
        <taxon>Micromonosporales</taxon>
        <taxon>Micromonosporaceae</taxon>
        <taxon>Paractinoplanes</taxon>
    </lineage>
</organism>
<reference evidence="2" key="1">
    <citation type="submission" date="2021-01" db="EMBL/GenBank/DDBJ databases">
        <title>Whole genome shotgun sequence of Actinoplanes tereljensis NBRC 105297.</title>
        <authorList>
            <person name="Komaki H."/>
            <person name="Tamura T."/>
        </authorList>
    </citation>
    <scope>NUCLEOTIDE SEQUENCE</scope>
    <source>
        <strain evidence="2">NBRC 105297</strain>
    </source>
</reference>
<dbReference type="EMBL" id="BOMY01000034">
    <property type="protein sequence ID" value="GIF22521.1"/>
    <property type="molecule type" value="Genomic_DNA"/>
</dbReference>
<protein>
    <submittedName>
        <fullName evidence="2">Cobalamin-binding protein</fullName>
    </submittedName>
</protein>
<comment type="caution">
    <text evidence="2">The sequence shown here is derived from an EMBL/GenBank/DDBJ whole genome shotgun (WGS) entry which is preliminary data.</text>
</comment>